<evidence type="ECO:0000313" key="2">
    <source>
        <dbReference type="Proteomes" id="UP000692954"/>
    </source>
</evidence>
<evidence type="ECO:0000313" key="1">
    <source>
        <dbReference type="EMBL" id="CAD8112031.1"/>
    </source>
</evidence>
<proteinExistence type="predicted"/>
<dbReference type="Proteomes" id="UP000692954">
    <property type="component" value="Unassembled WGS sequence"/>
</dbReference>
<sequence length="181" mass="21943">MYYKQCQDMKKLFHIMINRLKQVRQQKKLITIKETHQEFQNNMKKQLIVIKFIGYNPSCELAYYYIATSPIDFTTKEEQFFQGFSFRIYILLQKTFHQKGAIFFKKYFRFLINLNFFHIIFSQESSVNIQEQLILQISILITLVPKNLTIIDQNKLFTLQKFQISLIQYLNQLFLQIQILN</sequence>
<reference evidence="1" key="1">
    <citation type="submission" date="2021-01" db="EMBL/GenBank/DDBJ databases">
        <authorList>
            <consortium name="Genoscope - CEA"/>
            <person name="William W."/>
        </authorList>
    </citation>
    <scope>NUCLEOTIDE SEQUENCE</scope>
</reference>
<name>A0A8S1QB66_9CILI</name>
<accession>A0A8S1QB66</accession>
<dbReference type="AlphaFoldDB" id="A0A8S1QB66"/>
<dbReference type="EMBL" id="CAJJDN010000099">
    <property type="protein sequence ID" value="CAD8112031.1"/>
    <property type="molecule type" value="Genomic_DNA"/>
</dbReference>
<keyword evidence="2" id="KW-1185">Reference proteome</keyword>
<comment type="caution">
    <text evidence="1">The sequence shown here is derived from an EMBL/GenBank/DDBJ whole genome shotgun (WGS) entry which is preliminary data.</text>
</comment>
<gene>
    <name evidence="1" type="ORF">PSON_ATCC_30995.1.T0990193</name>
</gene>
<organism evidence="1 2">
    <name type="scientific">Paramecium sonneborni</name>
    <dbReference type="NCBI Taxonomy" id="65129"/>
    <lineage>
        <taxon>Eukaryota</taxon>
        <taxon>Sar</taxon>
        <taxon>Alveolata</taxon>
        <taxon>Ciliophora</taxon>
        <taxon>Intramacronucleata</taxon>
        <taxon>Oligohymenophorea</taxon>
        <taxon>Peniculida</taxon>
        <taxon>Parameciidae</taxon>
        <taxon>Paramecium</taxon>
    </lineage>
</organism>
<protein>
    <submittedName>
        <fullName evidence="1">Uncharacterized protein</fullName>
    </submittedName>
</protein>